<reference evidence="4" key="2">
    <citation type="submission" date="2025-09" db="UniProtKB">
        <authorList>
            <consortium name="Ensembl"/>
        </authorList>
    </citation>
    <scope>IDENTIFICATION</scope>
</reference>
<dbReference type="InterPro" id="IPR026622">
    <property type="entry name" value="Mxra7"/>
</dbReference>
<feature type="compositionally biased region" description="Basic and acidic residues" evidence="1">
    <location>
        <begin position="50"/>
        <end position="78"/>
    </location>
</feature>
<dbReference type="STRING" id="1676925.ENSPKIP00000026302"/>
<dbReference type="AlphaFoldDB" id="A0A3B3S6D3"/>
<evidence type="ECO:0000259" key="3">
    <source>
        <dbReference type="Pfam" id="PF25473"/>
    </source>
</evidence>
<evidence type="ECO:0000313" key="5">
    <source>
        <dbReference type="Proteomes" id="UP000261540"/>
    </source>
</evidence>
<evidence type="ECO:0000256" key="1">
    <source>
        <dbReference type="SAM" id="MobiDB-lite"/>
    </source>
</evidence>
<feature type="compositionally biased region" description="Basic and acidic residues" evidence="1">
    <location>
        <begin position="174"/>
        <end position="191"/>
    </location>
</feature>
<feature type="domain" description="Matrix-remodeling-associated protein 7 helical" evidence="3">
    <location>
        <begin position="252"/>
        <end position="313"/>
    </location>
</feature>
<dbReference type="RefSeq" id="XP_072568293.1">
    <property type="nucleotide sequence ID" value="XM_072712192.1"/>
</dbReference>
<dbReference type="GeneTree" id="ENSGT01120000272004"/>
<keyword evidence="2" id="KW-0472">Membrane</keyword>
<evidence type="ECO:0000256" key="2">
    <source>
        <dbReference type="SAM" id="Phobius"/>
    </source>
</evidence>
<keyword evidence="2" id="KW-1133">Transmembrane helix</keyword>
<dbReference type="PANTHER" id="PTHR21845">
    <property type="entry name" value="TRANSMEMBRANE ANCHOR PROTEIN 1"/>
    <property type="match status" value="1"/>
</dbReference>
<evidence type="ECO:0000313" key="4">
    <source>
        <dbReference type="Ensembl" id="ENSPKIP00000026302.1"/>
    </source>
</evidence>
<dbReference type="PANTHER" id="PTHR21845:SF2">
    <property type="entry name" value="MATRIX-REMODELING-ASSOCIATED PROTEIN 7"/>
    <property type="match status" value="1"/>
</dbReference>
<dbReference type="InterPro" id="IPR057534">
    <property type="entry name" value="MXRA7_helical"/>
</dbReference>
<reference evidence="4" key="1">
    <citation type="submission" date="2025-08" db="UniProtKB">
        <authorList>
            <consortium name="Ensembl"/>
        </authorList>
    </citation>
    <scope>IDENTIFICATION</scope>
</reference>
<dbReference type="GeneID" id="111848274"/>
<feature type="transmembrane region" description="Helical" evidence="2">
    <location>
        <begin position="6"/>
        <end position="27"/>
    </location>
</feature>
<keyword evidence="5" id="KW-1185">Reference proteome</keyword>
<keyword evidence="2" id="KW-0812">Transmembrane</keyword>
<feature type="region of interest" description="Disordered" evidence="1">
    <location>
        <begin position="166"/>
        <end position="202"/>
    </location>
</feature>
<name>A0A3B3S6D3_9TELE</name>
<dbReference type="Ensembl" id="ENSPKIT00000007056.1">
    <property type="protein sequence ID" value="ENSPKIP00000026302.1"/>
    <property type="gene ID" value="ENSPKIG00000008846.1"/>
</dbReference>
<protein>
    <recommendedName>
        <fullName evidence="3">Matrix-remodeling-associated protein 7 helical domain-containing protein</fullName>
    </recommendedName>
</protein>
<feature type="region of interest" description="Disordered" evidence="1">
    <location>
        <begin position="31"/>
        <end position="100"/>
    </location>
</feature>
<proteinExistence type="predicted"/>
<sequence length="314" mass="34386">MDVTEMSFALPALVFTLLAIIVVNAIFRKTPAPDSPARAKDADAPGEQKPSAEQKSEPEVEVNESRAVHRTGDDKSADGLKIVGGKTMGGEEHAVEKAGAPVPMPSVVEDVGVAGQQRRTEFVNTQFPSCQPGLEPSIEECSSEPVSEVCVPKSVPGPQPTVLKMVSSETVQDTETRKPTDASKTTSDRQRGFVSDPTGHMQAPVMEPELVPEREVALAMLEEKLAQYSPEDEEDEDLVAAGLESEEDLPLKYALGKLRSSQLEEMMTKEELEEERRVQRDQLAGIFQLLRQKMEIFGHVTEGDIDEQLKLYSL</sequence>
<dbReference type="Pfam" id="PF25473">
    <property type="entry name" value="MXRA7_helical"/>
    <property type="match status" value="1"/>
</dbReference>
<organism evidence="4 5">
    <name type="scientific">Paramormyrops kingsleyae</name>
    <dbReference type="NCBI Taxonomy" id="1676925"/>
    <lineage>
        <taxon>Eukaryota</taxon>
        <taxon>Metazoa</taxon>
        <taxon>Chordata</taxon>
        <taxon>Craniata</taxon>
        <taxon>Vertebrata</taxon>
        <taxon>Euteleostomi</taxon>
        <taxon>Actinopterygii</taxon>
        <taxon>Neopterygii</taxon>
        <taxon>Teleostei</taxon>
        <taxon>Osteoglossocephala</taxon>
        <taxon>Osteoglossomorpha</taxon>
        <taxon>Osteoglossiformes</taxon>
        <taxon>Mormyridae</taxon>
        <taxon>Paramormyrops</taxon>
    </lineage>
</organism>
<accession>A0A3B3S6D3</accession>
<dbReference type="Proteomes" id="UP000261540">
    <property type="component" value="Unplaced"/>
</dbReference>